<evidence type="ECO:0000313" key="2">
    <source>
        <dbReference type="EMBL" id="SFE40738.1"/>
    </source>
</evidence>
<sequence length="705" mass="79522">MKLFSVKKGNPTQRIIGFTRERNALSQWLAASDADSQLFLVSGIGGIGKTTLLTEMAAQARRSSVFTLWMDGQVCLHTPGAFLTHLEMSLETEYGRKRAASVALLAHVVAELTRQRSVIIIDNCEKIERIESWLLASLLPLLAAGECLLIVASRTGLPIKWHTNPFWATRIQSFPLELFSREEVHEYLQDSGLPADVQLDIAQKTEGHPLLLALTIDMLRRQEEEKRELGYQLSGILSAEMLMEAASPFMYEALQLLSLLPAADQTMLNHLLERPIGASDYIALSRLSCVHATAHGLSLHQVVSRILREDYERRDPGQYQAMRSEVLGKLAEQFPSVNKLQQMQIAAHALELYREQLPAAHPYVDFSGIRKQERQWGFEPNDLSHLHRFLSASLSQSDWQSELVEPGEYHHLLDDIARHSPEGIRIIRDSNGIPLAFCAGLWLNAVTLPLLERYAPAYIDVLGEQAKLLRTLPVEAADTMCILLAAVDVEQQHYRPEELGAMLLHAWLISTTSGLRAIMATADRPLNRLLPLLGFQKQSQPQLERAHTAEMAVWDLDFRQVTFEVWVQRVIQQTTYAGNAAAGTEPQSIARPAQSLSWNEVKQIVQHLYDDAILEAMPALQELGLLGAAVREQVQRLLMADKPPYPLTELEQRILRESYLQKEYRKSQLAEAFHMSRTTFYRHSRLALSHLGYVLARECEGKLKA</sequence>
<dbReference type="InterPro" id="IPR027417">
    <property type="entry name" value="P-loop_NTPase"/>
</dbReference>
<dbReference type="OrthoDB" id="2647228at2"/>
<dbReference type="RefSeq" id="WP_046230117.1">
    <property type="nucleotide sequence ID" value="NZ_FONN01000002.1"/>
</dbReference>
<accession>A0A1I2AAZ8</accession>
<name>A0A1I2AAZ8_9BACL</name>
<evidence type="ECO:0000259" key="1">
    <source>
        <dbReference type="Pfam" id="PF13401"/>
    </source>
</evidence>
<evidence type="ECO:0000313" key="3">
    <source>
        <dbReference type="Proteomes" id="UP000183410"/>
    </source>
</evidence>
<dbReference type="EMBL" id="FONN01000002">
    <property type="protein sequence ID" value="SFE40738.1"/>
    <property type="molecule type" value="Genomic_DNA"/>
</dbReference>
<dbReference type="SUPFAM" id="SSF52540">
    <property type="entry name" value="P-loop containing nucleoside triphosphate hydrolases"/>
    <property type="match status" value="1"/>
</dbReference>
<dbReference type="Proteomes" id="UP000183410">
    <property type="component" value="Unassembled WGS sequence"/>
</dbReference>
<dbReference type="AlphaFoldDB" id="A0A1I2AAZ8"/>
<dbReference type="InterPro" id="IPR049945">
    <property type="entry name" value="AAA_22"/>
</dbReference>
<reference evidence="3" key="1">
    <citation type="submission" date="2016-10" db="EMBL/GenBank/DDBJ databases">
        <authorList>
            <person name="Varghese N."/>
            <person name="Submissions S."/>
        </authorList>
    </citation>
    <scope>NUCLEOTIDE SEQUENCE [LARGE SCALE GENOMIC DNA]</scope>
    <source>
        <strain evidence="3">CGMCC 1.10223</strain>
    </source>
</reference>
<feature type="domain" description="ORC1/DEAH AAA+ ATPase" evidence="1">
    <location>
        <begin position="37"/>
        <end position="130"/>
    </location>
</feature>
<protein>
    <recommendedName>
        <fullName evidence="1">ORC1/DEAH AAA+ ATPase domain-containing protein</fullName>
    </recommendedName>
</protein>
<dbReference type="GO" id="GO:0016887">
    <property type="term" value="F:ATP hydrolysis activity"/>
    <property type="evidence" value="ECO:0007669"/>
    <property type="project" value="InterPro"/>
</dbReference>
<gene>
    <name evidence="2" type="ORF">SAMN04487969_102375</name>
</gene>
<keyword evidence="3" id="KW-1185">Reference proteome</keyword>
<proteinExistence type="predicted"/>
<dbReference type="Gene3D" id="3.40.50.300">
    <property type="entry name" value="P-loop containing nucleotide triphosphate hydrolases"/>
    <property type="match status" value="1"/>
</dbReference>
<dbReference type="Pfam" id="PF13401">
    <property type="entry name" value="AAA_22"/>
    <property type="match status" value="1"/>
</dbReference>
<organism evidence="2 3">
    <name type="scientific">Paenibacillus algorifonticola</name>
    <dbReference type="NCBI Taxonomy" id="684063"/>
    <lineage>
        <taxon>Bacteria</taxon>
        <taxon>Bacillati</taxon>
        <taxon>Bacillota</taxon>
        <taxon>Bacilli</taxon>
        <taxon>Bacillales</taxon>
        <taxon>Paenibacillaceae</taxon>
        <taxon>Paenibacillus</taxon>
    </lineage>
</organism>